<protein>
    <recommendedName>
        <fullName evidence="7">TRAP transporter large permease protein</fullName>
    </recommendedName>
</protein>
<name>A0A494WFN7_9SPHN</name>
<dbReference type="Pfam" id="PF06808">
    <property type="entry name" value="DctM"/>
    <property type="match status" value="1"/>
</dbReference>
<feature type="transmembrane region" description="Helical" evidence="7">
    <location>
        <begin position="286"/>
        <end position="306"/>
    </location>
</feature>
<sequence length="436" mass="45828">MIFATPETGLIGLLLLFAMLLFGVPIGVSLGLVGIGGLVVALGAEAALVKAGVVVVETLTRYELGTLPLFMLMAHLFFSANASRDLFDAAAKMIGHRRGGLAYASIGGCAGFGSINGSSLATAATIGLVALPEMRQRGYSDALATGTVAAGGTLGQMLPPSGALIVYGIIAEQSIGKLFTATLIPGISQMLFYCFVVWLLVRWRPSIAPVGERASWAERGRALLRIADMLLLLAVVLGGIVLGWFSPSEASSIGTAGALLITAWRGRLNREVLFRAFSETLRTSGLIFLVIIGAIIFSVFISVTGLTDAVGNAVTAMDMGTIPTLLVVAGLLLLLGSVLDGLALMLLTTPILLPIVQNVGMSPIWFGIFVTRAMEIGFVHPPLGMNLYVIQGVAKDVPLNRIFRGVLPFLASDLIHLLLLILFPAMALWLPSIFGQ</sequence>
<dbReference type="GO" id="GO:0022857">
    <property type="term" value="F:transmembrane transporter activity"/>
    <property type="evidence" value="ECO:0007669"/>
    <property type="project" value="UniProtKB-UniRule"/>
</dbReference>
<evidence type="ECO:0000256" key="1">
    <source>
        <dbReference type="ARBA" id="ARBA00004429"/>
    </source>
</evidence>
<keyword evidence="7" id="KW-0813">Transport</keyword>
<evidence type="ECO:0000256" key="6">
    <source>
        <dbReference type="ARBA" id="ARBA00023136"/>
    </source>
</evidence>
<feature type="transmembrane region" description="Helical" evidence="7">
    <location>
        <begin position="101"/>
        <end position="131"/>
    </location>
</feature>
<gene>
    <name evidence="9" type="ORF">SAMIE_1029500</name>
</gene>
<dbReference type="PANTHER" id="PTHR33362">
    <property type="entry name" value="SIALIC ACID TRAP TRANSPORTER PERMEASE PROTEIN SIAT-RELATED"/>
    <property type="match status" value="1"/>
</dbReference>
<keyword evidence="5 7" id="KW-1133">Transmembrane helix</keyword>
<dbReference type="AlphaFoldDB" id="A0A494WFN7"/>
<comment type="subcellular location">
    <subcellularLocation>
        <location evidence="1 7">Cell inner membrane</location>
        <topology evidence="1 7">Multi-pass membrane protein</topology>
    </subcellularLocation>
</comment>
<evidence type="ECO:0000256" key="4">
    <source>
        <dbReference type="ARBA" id="ARBA00022692"/>
    </source>
</evidence>
<dbReference type="NCBIfam" id="TIGR00786">
    <property type="entry name" value="dctM"/>
    <property type="match status" value="1"/>
</dbReference>
<dbReference type="InterPro" id="IPR010656">
    <property type="entry name" value="DctM"/>
</dbReference>
<feature type="transmembrane region" description="Helical" evidence="7">
    <location>
        <begin position="222"/>
        <end position="244"/>
    </location>
</feature>
<comment type="function">
    <text evidence="7">Part of the tripartite ATP-independent periplasmic (TRAP) transport system.</text>
</comment>
<evidence type="ECO:0000256" key="3">
    <source>
        <dbReference type="ARBA" id="ARBA00022519"/>
    </source>
</evidence>
<dbReference type="Proteomes" id="UP000279959">
    <property type="component" value="Chromosome"/>
</dbReference>
<evidence type="ECO:0000259" key="8">
    <source>
        <dbReference type="Pfam" id="PF06808"/>
    </source>
</evidence>
<dbReference type="KEGG" id="sami:SAMIE_1029500"/>
<dbReference type="GO" id="GO:0005886">
    <property type="term" value="C:plasma membrane"/>
    <property type="evidence" value="ECO:0007669"/>
    <property type="project" value="UniProtKB-SubCell"/>
</dbReference>
<feature type="transmembrane region" description="Helical" evidence="7">
    <location>
        <begin position="178"/>
        <end position="201"/>
    </location>
</feature>
<reference evidence="9 10" key="1">
    <citation type="submission" date="2018-05" db="EMBL/GenBank/DDBJ databases">
        <title>Complete Genome Sequence of the Nonylphenol-Degrading Bacterium Sphingobium amiense DSM 16289T.</title>
        <authorList>
            <person name="Ootsuka M."/>
            <person name="Nishizawa T."/>
            <person name="Ohta H."/>
        </authorList>
    </citation>
    <scope>NUCLEOTIDE SEQUENCE [LARGE SCALE GENOMIC DNA]</scope>
    <source>
        <strain evidence="9 10">DSM 16289</strain>
    </source>
</reference>
<evidence type="ECO:0000256" key="5">
    <source>
        <dbReference type="ARBA" id="ARBA00022989"/>
    </source>
</evidence>
<dbReference type="InterPro" id="IPR004681">
    <property type="entry name" value="TRAP_DctM"/>
</dbReference>
<evidence type="ECO:0000256" key="7">
    <source>
        <dbReference type="RuleBase" id="RU369079"/>
    </source>
</evidence>
<evidence type="ECO:0000313" key="10">
    <source>
        <dbReference type="Proteomes" id="UP000279959"/>
    </source>
</evidence>
<feature type="transmembrane region" description="Helical" evidence="7">
    <location>
        <begin position="12"/>
        <end position="42"/>
    </location>
</feature>
<feature type="transmembrane region" description="Helical" evidence="7">
    <location>
        <begin position="326"/>
        <end position="347"/>
    </location>
</feature>
<evidence type="ECO:0000256" key="2">
    <source>
        <dbReference type="ARBA" id="ARBA00022475"/>
    </source>
</evidence>
<dbReference type="PANTHER" id="PTHR33362:SF5">
    <property type="entry name" value="C4-DICARBOXYLATE TRAP TRANSPORTER LARGE PERMEASE PROTEIN DCTM"/>
    <property type="match status" value="1"/>
</dbReference>
<accession>A0A494WFN7</accession>
<dbReference type="RefSeq" id="WP_083952481.1">
    <property type="nucleotide sequence ID" value="NZ_AP018664.1"/>
</dbReference>
<feature type="transmembrane region" description="Helical" evidence="7">
    <location>
        <begin position="359"/>
        <end position="379"/>
    </location>
</feature>
<keyword evidence="10" id="KW-1185">Reference proteome</keyword>
<keyword evidence="2" id="KW-1003">Cell membrane</keyword>
<organism evidence="9 10">
    <name type="scientific">Sphingobium amiense</name>
    <dbReference type="NCBI Taxonomy" id="135719"/>
    <lineage>
        <taxon>Bacteria</taxon>
        <taxon>Pseudomonadati</taxon>
        <taxon>Pseudomonadota</taxon>
        <taxon>Alphaproteobacteria</taxon>
        <taxon>Sphingomonadales</taxon>
        <taxon>Sphingomonadaceae</taxon>
        <taxon>Sphingobium</taxon>
    </lineage>
</organism>
<comment type="subunit">
    <text evidence="7">The complex comprises the extracytoplasmic solute receptor protein and the two transmembrane proteins.</text>
</comment>
<feature type="transmembrane region" description="Helical" evidence="7">
    <location>
        <begin position="62"/>
        <end position="80"/>
    </location>
</feature>
<keyword evidence="3 7" id="KW-0997">Cell inner membrane</keyword>
<comment type="caution">
    <text evidence="7">Lacks conserved residue(s) required for the propagation of feature annotation.</text>
</comment>
<keyword evidence="4 7" id="KW-0812">Transmembrane</keyword>
<evidence type="ECO:0000313" key="9">
    <source>
        <dbReference type="EMBL" id="BBD99449.1"/>
    </source>
</evidence>
<feature type="domain" description="TRAP C4-dicarboxylate transport system permease DctM subunit" evidence="8">
    <location>
        <begin position="13"/>
        <end position="426"/>
    </location>
</feature>
<comment type="similarity">
    <text evidence="7">Belongs to the TRAP transporter large permease family.</text>
</comment>
<feature type="transmembrane region" description="Helical" evidence="7">
    <location>
        <begin position="414"/>
        <end position="434"/>
    </location>
</feature>
<dbReference type="PIRSF" id="PIRSF006066">
    <property type="entry name" value="HI0050"/>
    <property type="match status" value="1"/>
</dbReference>
<dbReference type="EMBL" id="AP018664">
    <property type="protein sequence ID" value="BBD99449.1"/>
    <property type="molecule type" value="Genomic_DNA"/>
</dbReference>
<proteinExistence type="inferred from homology"/>
<keyword evidence="6 7" id="KW-0472">Membrane</keyword>